<evidence type="ECO:0000313" key="2">
    <source>
        <dbReference type="EMBL" id="KAK7067258.1"/>
    </source>
</evidence>
<feature type="domain" description="SHSP" evidence="1">
    <location>
        <begin position="65"/>
        <end position="151"/>
    </location>
</feature>
<name>A0AAN8WQN3_HALRR</name>
<keyword evidence="3" id="KW-1185">Reference proteome</keyword>
<dbReference type="InterPro" id="IPR002068">
    <property type="entry name" value="A-crystallin/Hsp20_dom"/>
</dbReference>
<organism evidence="2 3">
    <name type="scientific">Halocaridina rubra</name>
    <name type="common">Hawaiian red shrimp</name>
    <dbReference type="NCBI Taxonomy" id="373956"/>
    <lineage>
        <taxon>Eukaryota</taxon>
        <taxon>Metazoa</taxon>
        <taxon>Ecdysozoa</taxon>
        <taxon>Arthropoda</taxon>
        <taxon>Crustacea</taxon>
        <taxon>Multicrustacea</taxon>
        <taxon>Malacostraca</taxon>
        <taxon>Eumalacostraca</taxon>
        <taxon>Eucarida</taxon>
        <taxon>Decapoda</taxon>
        <taxon>Pleocyemata</taxon>
        <taxon>Caridea</taxon>
        <taxon>Atyoidea</taxon>
        <taxon>Atyidae</taxon>
        <taxon>Halocaridina</taxon>
    </lineage>
</organism>
<evidence type="ECO:0000313" key="3">
    <source>
        <dbReference type="Proteomes" id="UP001381693"/>
    </source>
</evidence>
<protein>
    <recommendedName>
        <fullName evidence="1">SHSP domain-containing protein</fullName>
    </recommendedName>
</protein>
<gene>
    <name evidence="2" type="ORF">SK128_020023</name>
</gene>
<comment type="caution">
    <text evidence="2">The sequence shown here is derived from an EMBL/GenBank/DDBJ whole genome shotgun (WGS) entry which is preliminary data.</text>
</comment>
<proteinExistence type="predicted"/>
<dbReference type="InterPro" id="IPR008978">
    <property type="entry name" value="HSP20-like_chaperone"/>
</dbReference>
<dbReference type="Gene3D" id="2.60.40.790">
    <property type="match status" value="1"/>
</dbReference>
<accession>A0AAN8WQN3</accession>
<reference evidence="2 3" key="1">
    <citation type="submission" date="2023-11" db="EMBL/GenBank/DDBJ databases">
        <title>Halocaridina rubra genome assembly.</title>
        <authorList>
            <person name="Smith C."/>
        </authorList>
    </citation>
    <scope>NUCLEOTIDE SEQUENCE [LARGE SCALE GENOMIC DNA]</scope>
    <source>
        <strain evidence="2">EP-1</strain>
        <tissue evidence="2">Whole</tissue>
    </source>
</reference>
<evidence type="ECO:0000259" key="1">
    <source>
        <dbReference type="Pfam" id="PF00011"/>
    </source>
</evidence>
<dbReference type="Proteomes" id="UP001381693">
    <property type="component" value="Unassembled WGS sequence"/>
</dbReference>
<sequence length="331" mass="37655">MSSNKKLVIRNIASISNEHFFEDLQKIFSDHITDEEIIEWEREIKDFVSQSTSERHTEGNVYKTLEKQTHYMFLLDVWDKKLDRINIMMAEGQIIIMESSMEKGEVASSTKITFHKQLQLPDDCLHGLTHVALAADGFLIIVIPKQTRSCQTSETSKKAVDETADSLPVCKSPVLSERGSSSQYSEKCSAEQEESQNILEDTNNTFTETELGNTEENNGTRVSDIFHQLNDTAEEEISVSINHTKSQKTEMIVEENNSEESSDMRIQDDLYFEEDQKHVLTVIRDGLLVDELSLTGDKKVDLLSSWRAKLEGQNGNHKALTAFKDEDNIKV</sequence>
<dbReference type="Pfam" id="PF00011">
    <property type="entry name" value="HSP20"/>
    <property type="match status" value="1"/>
</dbReference>
<dbReference type="EMBL" id="JAXCGZ010018892">
    <property type="protein sequence ID" value="KAK7067258.1"/>
    <property type="molecule type" value="Genomic_DNA"/>
</dbReference>
<dbReference type="AlphaFoldDB" id="A0AAN8WQN3"/>